<evidence type="ECO:0000313" key="6">
    <source>
        <dbReference type="Proteomes" id="UP001379533"/>
    </source>
</evidence>
<proteinExistence type="predicted"/>
<dbReference type="SUPFAM" id="SSF55729">
    <property type="entry name" value="Acyl-CoA N-acyltransferases (Nat)"/>
    <property type="match status" value="1"/>
</dbReference>
<organism evidence="5 6">
    <name type="scientific">Pendulispora brunnea</name>
    <dbReference type="NCBI Taxonomy" id="2905690"/>
    <lineage>
        <taxon>Bacteria</taxon>
        <taxon>Pseudomonadati</taxon>
        <taxon>Myxococcota</taxon>
        <taxon>Myxococcia</taxon>
        <taxon>Myxococcales</taxon>
        <taxon>Sorangiineae</taxon>
        <taxon>Pendulisporaceae</taxon>
        <taxon>Pendulispora</taxon>
    </lineage>
</organism>
<keyword evidence="2" id="KW-0012">Acyltransferase</keyword>
<dbReference type="Pfam" id="PF00583">
    <property type="entry name" value="Acetyltransf_1"/>
    <property type="match status" value="1"/>
</dbReference>
<evidence type="ECO:0000256" key="2">
    <source>
        <dbReference type="ARBA" id="ARBA00023315"/>
    </source>
</evidence>
<dbReference type="InterPro" id="IPR000182">
    <property type="entry name" value="GNAT_dom"/>
</dbReference>
<dbReference type="InterPro" id="IPR050832">
    <property type="entry name" value="Bact_Acetyltransf"/>
</dbReference>
<evidence type="ECO:0000313" key="5">
    <source>
        <dbReference type="EMBL" id="WXA96135.1"/>
    </source>
</evidence>
<accession>A0ABZ2KBU3</accession>
<feature type="region of interest" description="Disordered" evidence="3">
    <location>
        <begin position="159"/>
        <end position="181"/>
    </location>
</feature>
<reference evidence="5 6" key="1">
    <citation type="submission" date="2021-12" db="EMBL/GenBank/DDBJ databases">
        <title>Discovery of the Pendulisporaceae a myxobacterial family with distinct sporulation behavior and unique specialized metabolism.</title>
        <authorList>
            <person name="Garcia R."/>
            <person name="Popoff A."/>
            <person name="Bader C.D."/>
            <person name="Loehr J."/>
            <person name="Walesch S."/>
            <person name="Walt C."/>
            <person name="Boldt J."/>
            <person name="Bunk B."/>
            <person name="Haeckl F.J.F.P.J."/>
            <person name="Gunesch A.P."/>
            <person name="Birkelbach J."/>
            <person name="Nuebel U."/>
            <person name="Pietschmann T."/>
            <person name="Bach T."/>
            <person name="Mueller R."/>
        </authorList>
    </citation>
    <scope>NUCLEOTIDE SEQUENCE [LARGE SCALE GENOMIC DNA]</scope>
    <source>
        <strain evidence="5 6">MSr12523</strain>
    </source>
</reference>
<keyword evidence="6" id="KW-1185">Reference proteome</keyword>
<gene>
    <name evidence="5" type="ORF">LZC95_04695</name>
</gene>
<dbReference type="InterPro" id="IPR016181">
    <property type="entry name" value="Acyl_CoA_acyltransferase"/>
</dbReference>
<feature type="domain" description="N-acetyltransferase" evidence="4">
    <location>
        <begin position="12"/>
        <end position="154"/>
    </location>
</feature>
<sequence>MITDTFEATFSAIIRPAHEGDLVALEWFGQFTHDRAIIEHTYLQQQRDEALILVAEVQGFPSGQVWLDLTRKRDTSIGIIWAFRVIDCLQGLGIGARLIAAAEAVFVARGFATSELEVDVENTRARNLYSRLGYTPARVQSGPYLALCKSLIAADVGPEGSRPPSDSGAPCATPRYAPTFA</sequence>
<evidence type="ECO:0000259" key="4">
    <source>
        <dbReference type="PROSITE" id="PS51186"/>
    </source>
</evidence>
<dbReference type="EMBL" id="CP089982">
    <property type="protein sequence ID" value="WXA96135.1"/>
    <property type="molecule type" value="Genomic_DNA"/>
</dbReference>
<name>A0ABZ2KBU3_9BACT</name>
<dbReference type="PANTHER" id="PTHR43877">
    <property type="entry name" value="AMINOALKYLPHOSPHONATE N-ACETYLTRANSFERASE-RELATED-RELATED"/>
    <property type="match status" value="1"/>
</dbReference>
<dbReference type="Gene3D" id="3.40.630.30">
    <property type="match status" value="1"/>
</dbReference>
<protein>
    <submittedName>
        <fullName evidence="5">GNAT family N-acetyltransferase</fullName>
    </submittedName>
</protein>
<evidence type="ECO:0000256" key="1">
    <source>
        <dbReference type="ARBA" id="ARBA00022679"/>
    </source>
</evidence>
<dbReference type="PANTHER" id="PTHR43877:SF2">
    <property type="entry name" value="AMINOALKYLPHOSPHONATE N-ACETYLTRANSFERASE-RELATED"/>
    <property type="match status" value="1"/>
</dbReference>
<keyword evidence="1" id="KW-0808">Transferase</keyword>
<evidence type="ECO:0000256" key="3">
    <source>
        <dbReference type="SAM" id="MobiDB-lite"/>
    </source>
</evidence>
<dbReference type="PROSITE" id="PS51186">
    <property type="entry name" value="GNAT"/>
    <property type="match status" value="1"/>
</dbReference>
<dbReference type="RefSeq" id="WP_394846747.1">
    <property type="nucleotide sequence ID" value="NZ_CP089982.1"/>
</dbReference>
<dbReference type="Proteomes" id="UP001379533">
    <property type="component" value="Chromosome"/>
</dbReference>